<evidence type="ECO:0000313" key="3">
    <source>
        <dbReference type="Proteomes" id="UP000800093"/>
    </source>
</evidence>
<dbReference type="Proteomes" id="UP000800093">
    <property type="component" value="Unassembled WGS sequence"/>
</dbReference>
<gene>
    <name evidence="2" type="ORF">CC78DRAFT_579134</name>
</gene>
<feature type="region of interest" description="Disordered" evidence="1">
    <location>
        <begin position="134"/>
        <end position="157"/>
    </location>
</feature>
<accession>A0A9P4N142</accession>
<protein>
    <submittedName>
        <fullName evidence="2">Uncharacterized protein</fullName>
    </submittedName>
</protein>
<name>A0A9P4N142_9PLEO</name>
<organism evidence="2 3">
    <name type="scientific">Lojkania enalia</name>
    <dbReference type="NCBI Taxonomy" id="147567"/>
    <lineage>
        <taxon>Eukaryota</taxon>
        <taxon>Fungi</taxon>
        <taxon>Dikarya</taxon>
        <taxon>Ascomycota</taxon>
        <taxon>Pezizomycotina</taxon>
        <taxon>Dothideomycetes</taxon>
        <taxon>Pleosporomycetidae</taxon>
        <taxon>Pleosporales</taxon>
        <taxon>Pleosporales incertae sedis</taxon>
        <taxon>Lojkania</taxon>
    </lineage>
</organism>
<proteinExistence type="predicted"/>
<feature type="region of interest" description="Disordered" evidence="1">
    <location>
        <begin position="60"/>
        <end position="102"/>
    </location>
</feature>
<dbReference type="EMBL" id="ML986604">
    <property type="protein sequence ID" value="KAF2265635.1"/>
    <property type="molecule type" value="Genomic_DNA"/>
</dbReference>
<evidence type="ECO:0000313" key="2">
    <source>
        <dbReference type="EMBL" id="KAF2265635.1"/>
    </source>
</evidence>
<sequence>MASTASGSPLFHDPTCLQWGTYTMRGVIMNPGSAQIRQRLAARCGKNQLAAQFSWSSASASAAPLQRADHGPARHPGFAPAIERCGSSGKKKKETQAQHARLSCRKQTVKLFTSAKHPRLYHRAGVRVRFACSSSHARAQGEQPQTPRNVALARPKE</sequence>
<evidence type="ECO:0000256" key="1">
    <source>
        <dbReference type="SAM" id="MobiDB-lite"/>
    </source>
</evidence>
<reference evidence="3" key="1">
    <citation type="journal article" date="2020" name="Stud. Mycol.">
        <title>101 Dothideomycetes genomes: A test case for predicting lifestyles and emergence of pathogens.</title>
        <authorList>
            <person name="Haridas S."/>
            <person name="Albert R."/>
            <person name="Binder M."/>
            <person name="Bloem J."/>
            <person name="LaButti K."/>
            <person name="Salamov A."/>
            <person name="Andreopoulos B."/>
            <person name="Baker S."/>
            <person name="Barry K."/>
            <person name="Bills G."/>
            <person name="Bluhm B."/>
            <person name="Cannon C."/>
            <person name="Castanera R."/>
            <person name="Culley D."/>
            <person name="Daum C."/>
            <person name="Ezra D."/>
            <person name="Gonzalez J."/>
            <person name="Henrissat B."/>
            <person name="Kuo A."/>
            <person name="Liang C."/>
            <person name="Lipzen A."/>
            <person name="Lutzoni F."/>
            <person name="Magnuson J."/>
            <person name="Mondo S."/>
            <person name="Nolan M."/>
            <person name="Ohm R."/>
            <person name="Pangilinan J."/>
            <person name="Park H.-J."/>
            <person name="Ramirez L."/>
            <person name="Alfaro M."/>
            <person name="Sun H."/>
            <person name="Tritt A."/>
            <person name="Yoshinaga Y."/>
            <person name="Zwiers L.-H."/>
            <person name="Turgeon B."/>
            <person name="Goodwin S."/>
            <person name="Spatafora J."/>
            <person name="Crous P."/>
            <person name="Grigoriev I."/>
        </authorList>
    </citation>
    <scope>NUCLEOTIDE SEQUENCE [LARGE SCALE GENOMIC DNA]</scope>
    <source>
        <strain evidence="3">CBS 304.66</strain>
    </source>
</reference>
<keyword evidence="3" id="KW-1185">Reference proteome</keyword>
<comment type="caution">
    <text evidence="2">The sequence shown here is derived from an EMBL/GenBank/DDBJ whole genome shotgun (WGS) entry which is preliminary data.</text>
</comment>
<feature type="compositionally biased region" description="Polar residues" evidence="1">
    <location>
        <begin position="134"/>
        <end position="148"/>
    </location>
</feature>
<dbReference type="AlphaFoldDB" id="A0A9P4N142"/>